<keyword evidence="2" id="KW-0238">DNA-binding</keyword>
<dbReference type="AlphaFoldDB" id="A0A6S8MYT5"/>
<sequence>MDDLSLELKERLTKALLDFSTSIRCGALVQMWMPGQLSDGSTVLSAQGLPFALSGVGDLLALFRCVSVRYRFAIDVNKPALMGAPGRVFSSLEPEMTGDVQKYAKQVYLRVTEAQRCKVHSVLVVPVFEKRSPGRPLAVFEVVQGERDVAFPSVMAAMRHSLENVMLSTTDVELRALNASLRGTQALSSALEGSHKQQLEGGGKGQRASCHIQEVGPGEASADSHAGSSEQRTKGPFAERLSVGGAVHERTSRDHSNNDSIKDNNNDKNNANANNGMDGSVHGPRGSSIAPLGHISDPSRLGFGGGGGNGGAGGGGGGGSDPYKSASTPPTPGSGAASAYRHEGSVRGGASHLMHKPSNAPAAMQPPAVGMQGGHMSTKAMEEQAAVAAAAAAAAISSVDPIPSTSSSVAPAAGRSGFGGHAAPAAKGQGNQGGPTKAVLSRDAQALQLLSWMQQNGVKQEAVMKVIMAHSKGGGTSGSANAKAGGAKSSPSVNHAQALQQQQEEEEDDIGGDVGASSDEDEDDEVRGSKGGRDNNRVAGGAGKRLRFEDLQAQFGLGLKEAASNLGICATTLKRACRRHGVRRWPRRQIAKLNKALTQMGGLPPKALAQSAASVQQSKQPTQSPMPTRLPTPSAFPDPRIPSPHLASSFPPQPPIPQHVLSPPPPPIPQPMPPAPQPPPLAYGVAPYPPHHTLQPSGAEQQAAVAGNPPHPFGFSMNLGDNDALPLLGEGGSFMGAQGGAGGMEHGGTTTGIHPHAGGQVSPFSLHHQLQFQQHHHHHHHHQQQQQGPGSNPLGIPSSMNSLSSTPFPDMDLQFLYSGGGSLHSGTALVNELGPMPFGTTNLGSLTPSSLPQCGPSSMQISQAGSLLMPLMNKNSVVDMGDFQYGDEVLGSGQPGPAAAQTEAPAPHTHTTQNHGGGNAGHSGINGEGRGGGGQLGGGAGVGHGRFLEEGSLSRDDSSQLAAIHELFQTAPGSIENLMELLSDENMTSFSAE</sequence>
<dbReference type="EMBL" id="HBIP01027912">
    <property type="protein sequence ID" value="CAE0501812.1"/>
    <property type="molecule type" value="Transcribed_RNA"/>
</dbReference>
<feature type="region of interest" description="Disordered" evidence="5">
    <location>
        <begin position="420"/>
        <end position="439"/>
    </location>
</feature>
<evidence type="ECO:0000259" key="6">
    <source>
        <dbReference type="PROSITE" id="PS51519"/>
    </source>
</evidence>
<evidence type="ECO:0000313" key="7">
    <source>
        <dbReference type="EMBL" id="CAE0501811.1"/>
    </source>
</evidence>
<feature type="region of interest" description="Disordered" evidence="5">
    <location>
        <begin position="473"/>
        <end position="540"/>
    </location>
</feature>
<accession>A0A6S8MYT5</accession>
<dbReference type="EMBL" id="HBIP01027911">
    <property type="protein sequence ID" value="CAE0501811.1"/>
    <property type="molecule type" value="Transcribed_RNA"/>
</dbReference>
<feature type="region of interest" description="Disordered" evidence="5">
    <location>
        <begin position="188"/>
        <end position="341"/>
    </location>
</feature>
<feature type="compositionally biased region" description="Basic and acidic residues" evidence="5">
    <location>
        <begin position="247"/>
        <end position="266"/>
    </location>
</feature>
<feature type="compositionally biased region" description="Gly residues" evidence="5">
    <location>
        <begin position="302"/>
        <end position="320"/>
    </location>
</feature>
<reference evidence="7" key="1">
    <citation type="submission" date="2021-01" db="EMBL/GenBank/DDBJ databases">
        <authorList>
            <person name="Corre E."/>
            <person name="Pelletier E."/>
            <person name="Niang G."/>
            <person name="Scheremetjew M."/>
            <person name="Finn R."/>
            <person name="Kale V."/>
            <person name="Holt S."/>
            <person name="Cochrane G."/>
            <person name="Meng A."/>
            <person name="Brown T."/>
            <person name="Cohen L."/>
        </authorList>
    </citation>
    <scope>NUCLEOTIDE SEQUENCE</scope>
    <source>
        <strain evidence="7">CCMP1320</strain>
    </source>
</reference>
<feature type="region of interest" description="Disordered" evidence="5">
    <location>
        <begin position="770"/>
        <end position="807"/>
    </location>
</feature>
<evidence type="ECO:0000256" key="2">
    <source>
        <dbReference type="ARBA" id="ARBA00023125"/>
    </source>
</evidence>
<dbReference type="InterPro" id="IPR045012">
    <property type="entry name" value="NLP"/>
</dbReference>
<dbReference type="PANTHER" id="PTHR32002">
    <property type="entry name" value="PROTEIN NLP8"/>
    <property type="match status" value="1"/>
</dbReference>
<feature type="compositionally biased region" description="Pro residues" evidence="5">
    <location>
        <begin position="651"/>
        <end position="677"/>
    </location>
</feature>
<evidence type="ECO:0000313" key="8">
    <source>
        <dbReference type="EMBL" id="CAE0501812.1"/>
    </source>
</evidence>
<name>A0A6S8MYT5_DUNTE</name>
<feature type="compositionally biased region" description="Basic residues" evidence="5">
    <location>
        <begin position="774"/>
        <end position="783"/>
    </location>
</feature>
<feature type="domain" description="RWP-RK" evidence="6">
    <location>
        <begin position="528"/>
        <end position="613"/>
    </location>
</feature>
<gene>
    <name evidence="7" type="ORF">DTER00134_LOCUS16884</name>
    <name evidence="8" type="ORF">DTER00134_LOCUS16885</name>
</gene>
<organism evidence="7">
    <name type="scientific">Dunaliella tertiolecta</name>
    <name type="common">Green alga</name>
    <dbReference type="NCBI Taxonomy" id="3047"/>
    <lineage>
        <taxon>Eukaryota</taxon>
        <taxon>Viridiplantae</taxon>
        <taxon>Chlorophyta</taxon>
        <taxon>core chlorophytes</taxon>
        <taxon>Chlorophyceae</taxon>
        <taxon>CS clade</taxon>
        <taxon>Chlamydomonadales</taxon>
        <taxon>Dunaliellaceae</taxon>
        <taxon>Dunaliella</taxon>
    </lineage>
</organism>
<feature type="compositionally biased region" description="Low complexity" evidence="5">
    <location>
        <begin position="609"/>
        <end position="618"/>
    </location>
</feature>
<keyword evidence="4" id="KW-0539">Nucleus</keyword>
<dbReference type="GO" id="GO:0003677">
    <property type="term" value="F:DNA binding"/>
    <property type="evidence" value="ECO:0007669"/>
    <property type="project" value="UniProtKB-KW"/>
</dbReference>
<evidence type="ECO:0000256" key="4">
    <source>
        <dbReference type="ARBA" id="ARBA00023242"/>
    </source>
</evidence>
<feature type="region of interest" description="Disordered" evidence="5">
    <location>
        <begin position="886"/>
        <end position="954"/>
    </location>
</feature>
<keyword evidence="3" id="KW-0804">Transcription</keyword>
<feature type="region of interest" description="Disordered" evidence="5">
    <location>
        <begin position="346"/>
        <end position="365"/>
    </location>
</feature>
<feature type="compositionally biased region" description="Polar residues" evidence="5">
    <location>
        <begin position="798"/>
        <end position="807"/>
    </location>
</feature>
<dbReference type="Pfam" id="PF02042">
    <property type="entry name" value="RWP-RK"/>
    <property type="match status" value="1"/>
</dbReference>
<feature type="compositionally biased region" description="Gly residues" evidence="5">
    <location>
        <begin position="915"/>
        <end position="944"/>
    </location>
</feature>
<dbReference type="GO" id="GO:0003700">
    <property type="term" value="F:DNA-binding transcription factor activity"/>
    <property type="evidence" value="ECO:0007669"/>
    <property type="project" value="InterPro"/>
</dbReference>
<evidence type="ECO:0000256" key="1">
    <source>
        <dbReference type="ARBA" id="ARBA00023015"/>
    </source>
</evidence>
<keyword evidence="1" id="KW-0805">Transcription regulation</keyword>
<proteinExistence type="predicted"/>
<feature type="compositionally biased region" description="Basic and acidic residues" evidence="5">
    <location>
        <begin position="526"/>
        <end position="536"/>
    </location>
</feature>
<feature type="region of interest" description="Disordered" evidence="5">
    <location>
        <begin position="607"/>
        <end position="677"/>
    </location>
</feature>
<feature type="compositionally biased region" description="Low complexity" evidence="5">
    <location>
        <begin position="478"/>
        <end position="492"/>
    </location>
</feature>
<dbReference type="InterPro" id="IPR003035">
    <property type="entry name" value="RWP-RK_dom"/>
</dbReference>
<feature type="compositionally biased region" description="Pro residues" evidence="5">
    <location>
        <begin position="628"/>
        <end position="642"/>
    </location>
</feature>
<protein>
    <recommendedName>
        <fullName evidence="6">RWP-RK domain-containing protein</fullName>
    </recommendedName>
</protein>
<evidence type="ECO:0000256" key="3">
    <source>
        <dbReference type="ARBA" id="ARBA00023163"/>
    </source>
</evidence>
<dbReference type="PROSITE" id="PS51519">
    <property type="entry name" value="RWP_RK"/>
    <property type="match status" value="1"/>
</dbReference>
<evidence type="ECO:0000256" key="5">
    <source>
        <dbReference type="SAM" id="MobiDB-lite"/>
    </source>
</evidence>
<dbReference type="PANTHER" id="PTHR32002:SF41">
    <property type="entry name" value="PROTEIN NLP8"/>
    <property type="match status" value="1"/>
</dbReference>